<dbReference type="InterPro" id="IPR042150">
    <property type="entry name" value="MmRce1-like"/>
</dbReference>
<dbReference type="PANTHER" id="PTHR35797">
    <property type="entry name" value="PROTEASE-RELATED"/>
    <property type="match status" value="1"/>
</dbReference>
<feature type="transmembrane region" description="Helical" evidence="1">
    <location>
        <begin position="136"/>
        <end position="157"/>
    </location>
</feature>
<proteinExistence type="predicted"/>
<evidence type="ECO:0000259" key="2">
    <source>
        <dbReference type="Pfam" id="PF02517"/>
    </source>
</evidence>
<keyword evidence="1" id="KW-0812">Transmembrane</keyword>
<feature type="transmembrane region" description="Helical" evidence="1">
    <location>
        <begin position="91"/>
        <end position="116"/>
    </location>
</feature>
<evidence type="ECO:0000313" key="3">
    <source>
        <dbReference type="EMBL" id="GAA3523363.1"/>
    </source>
</evidence>
<keyword evidence="4" id="KW-1185">Reference proteome</keyword>
<dbReference type="Proteomes" id="UP001500301">
    <property type="component" value="Unassembled WGS sequence"/>
</dbReference>
<dbReference type="InterPro" id="IPR003675">
    <property type="entry name" value="Rce1/LyrA-like_dom"/>
</dbReference>
<organism evidence="3 4">
    <name type="scientific">Nocardioides daeguensis</name>
    <dbReference type="NCBI Taxonomy" id="908359"/>
    <lineage>
        <taxon>Bacteria</taxon>
        <taxon>Bacillati</taxon>
        <taxon>Actinomycetota</taxon>
        <taxon>Actinomycetes</taxon>
        <taxon>Propionibacteriales</taxon>
        <taxon>Nocardioidaceae</taxon>
        <taxon>Nocardioides</taxon>
    </lineage>
</organism>
<feature type="transmembrane region" description="Helical" evidence="1">
    <location>
        <begin position="178"/>
        <end position="202"/>
    </location>
</feature>
<dbReference type="Pfam" id="PF02517">
    <property type="entry name" value="Rce1-like"/>
    <property type="match status" value="1"/>
</dbReference>
<dbReference type="RefSeq" id="WP_218232768.1">
    <property type="nucleotide sequence ID" value="NZ_BAABBB010000004.1"/>
</dbReference>
<protein>
    <recommendedName>
        <fullName evidence="2">CAAX prenyl protease 2/Lysostaphin resistance protein A-like domain-containing protein</fullName>
    </recommendedName>
</protein>
<dbReference type="EMBL" id="BAABBB010000004">
    <property type="protein sequence ID" value="GAA3523363.1"/>
    <property type="molecule type" value="Genomic_DNA"/>
</dbReference>
<keyword evidence="1" id="KW-0472">Membrane</keyword>
<feature type="transmembrane region" description="Helical" evidence="1">
    <location>
        <begin position="208"/>
        <end position="229"/>
    </location>
</feature>
<accession>A0ABP6UZ76</accession>
<keyword evidence="1" id="KW-1133">Transmembrane helix</keyword>
<reference evidence="4" key="1">
    <citation type="journal article" date="2019" name="Int. J. Syst. Evol. Microbiol.">
        <title>The Global Catalogue of Microorganisms (GCM) 10K type strain sequencing project: providing services to taxonomists for standard genome sequencing and annotation.</title>
        <authorList>
            <consortium name="The Broad Institute Genomics Platform"/>
            <consortium name="The Broad Institute Genome Sequencing Center for Infectious Disease"/>
            <person name="Wu L."/>
            <person name="Ma J."/>
        </authorList>
    </citation>
    <scope>NUCLEOTIDE SEQUENCE [LARGE SCALE GENOMIC DNA]</scope>
    <source>
        <strain evidence="4">JCM 17460</strain>
    </source>
</reference>
<feature type="transmembrane region" description="Helical" evidence="1">
    <location>
        <begin position="22"/>
        <end position="40"/>
    </location>
</feature>
<sequence>MTTTPLAAPPHSPDRTRRLRRGLAAFAATEVVATVGLVLVARANGADVGNLDDVPVAGQLALFGGAFVPTVSMLVAWLVSRIGPDWGFRRVRLRLLAVAWLVPVLSAAFAYLPAWLSDVAGFEVTELEEQFGGLPAPVAVLVALLPGLVPWIALALGEQLGWSSWLVVRMAEVAGRGTVATTYGIAWGLAHVPLMVLIPGAVPDGIPLAYAVALFLTQTTALAWPLVWLRLDSRSIWPVLVLHAGLNASIYFVGDLLTVAGPRTEWYLGEGALLTAVGTALAVGATARWWRTAR</sequence>
<dbReference type="PANTHER" id="PTHR35797:SF1">
    <property type="entry name" value="PROTEASE"/>
    <property type="match status" value="1"/>
</dbReference>
<feature type="transmembrane region" description="Helical" evidence="1">
    <location>
        <begin position="266"/>
        <end position="290"/>
    </location>
</feature>
<feature type="transmembrane region" description="Helical" evidence="1">
    <location>
        <begin position="60"/>
        <end position="79"/>
    </location>
</feature>
<gene>
    <name evidence="3" type="ORF">GCM10022263_09610</name>
</gene>
<evidence type="ECO:0000256" key="1">
    <source>
        <dbReference type="SAM" id="Phobius"/>
    </source>
</evidence>
<name>A0ABP6UZ76_9ACTN</name>
<comment type="caution">
    <text evidence="3">The sequence shown here is derived from an EMBL/GenBank/DDBJ whole genome shotgun (WGS) entry which is preliminary data.</text>
</comment>
<evidence type="ECO:0000313" key="4">
    <source>
        <dbReference type="Proteomes" id="UP001500301"/>
    </source>
</evidence>
<feature type="transmembrane region" description="Helical" evidence="1">
    <location>
        <begin position="236"/>
        <end position="254"/>
    </location>
</feature>
<feature type="domain" description="CAAX prenyl protease 2/Lysostaphin resistance protein A-like" evidence="2">
    <location>
        <begin position="144"/>
        <end position="248"/>
    </location>
</feature>